<accession>A0AAJ0BJQ6</accession>
<evidence type="ECO:0000256" key="1">
    <source>
        <dbReference type="ARBA" id="ARBA00001641"/>
    </source>
</evidence>
<evidence type="ECO:0000313" key="15">
    <source>
        <dbReference type="EMBL" id="KAK1759220.1"/>
    </source>
</evidence>
<feature type="compositionally biased region" description="Low complexity" evidence="12">
    <location>
        <begin position="470"/>
        <end position="499"/>
    </location>
</feature>
<organism evidence="15 16">
    <name type="scientific">Echria macrotheca</name>
    <dbReference type="NCBI Taxonomy" id="438768"/>
    <lineage>
        <taxon>Eukaryota</taxon>
        <taxon>Fungi</taxon>
        <taxon>Dikarya</taxon>
        <taxon>Ascomycota</taxon>
        <taxon>Pezizomycotina</taxon>
        <taxon>Sordariomycetes</taxon>
        <taxon>Sordariomycetidae</taxon>
        <taxon>Sordariales</taxon>
        <taxon>Schizotheciaceae</taxon>
        <taxon>Echria</taxon>
    </lineage>
</organism>
<keyword evidence="6" id="KW-1015">Disulfide bond</keyword>
<protein>
    <recommendedName>
        <fullName evidence="11">Glucanase</fullName>
        <ecNumber evidence="11">3.2.1.-</ecNumber>
    </recommendedName>
</protein>
<dbReference type="FunFam" id="2.70.100.10:FF:000001">
    <property type="entry name" value="Glucanase"/>
    <property type="match status" value="1"/>
</dbReference>
<dbReference type="CDD" id="cd07999">
    <property type="entry name" value="GH7_CBH_EG"/>
    <property type="match status" value="1"/>
</dbReference>
<evidence type="ECO:0000256" key="4">
    <source>
        <dbReference type="ARBA" id="ARBA00022801"/>
    </source>
</evidence>
<comment type="catalytic activity">
    <reaction evidence="1">
        <text>Hydrolysis of (1-&gt;4)-beta-D-glucosidic linkages in cellulose and cellotetraose, releasing cellobiose from the non-reducing ends of the chains.</text>
        <dbReference type="EC" id="3.2.1.91"/>
    </reaction>
</comment>
<dbReference type="InterPro" id="IPR013320">
    <property type="entry name" value="ConA-like_dom_sf"/>
</dbReference>
<evidence type="ECO:0000256" key="8">
    <source>
        <dbReference type="ARBA" id="ARBA00023277"/>
    </source>
</evidence>
<dbReference type="InterPro" id="IPR035971">
    <property type="entry name" value="CBD_sf"/>
</dbReference>
<keyword evidence="3 13" id="KW-0732">Signal</keyword>
<dbReference type="PRINTS" id="PR00734">
    <property type="entry name" value="GLHYDRLASE7"/>
</dbReference>
<sequence>MYAKFAALAALVASATAQQVCTLTTENHPSMSWSTCTGNGNCTKKTTSITIDSNWRWTHQLSSATNCYSGNEWDTTVCTDGKTCAAQCCVDGADYTSTYGIKASGDSLSLQFVTKGQYSTNVGSRTYLMESDTKYQGFTLLGNEFTFDVDVSNLGCGLNGALYFVSMDLDGGLAKYSGNKAGAKYGTGYCDAQCPRDIKFINGEANVEGWNPSSNDQNAGAGRYGTCCSEMDIWEANNAATAWTPHPCTIIDQSRCEGDACGGTYSSDRYSGVCDPDGCDFNAYRHGDTGFYGPGGVVDTTKKMTVVTQFLKNSAGDLSEIKRFYVQNNKIIAHTNSKIPGVKGNSINEEFCKARITAFDDVDDFNAKGGLVQMGKALAKPMVLVMSIWDDHAVNMLWLDSTYPVGSTQPGAARGPCPSTSGVPSEIEASVPNSNVVFSNIRFGPINSTVAGLNNAPAPGDGGSNPAPISSTTRAASSATSVRTTSTSAAPQPTPTNSSGAEHWAQCGGNGWTGATTCKSPYTCTVINPWYSQCL</sequence>
<comment type="caution">
    <text evidence="15">The sequence shown here is derived from an EMBL/GenBank/DDBJ whole genome shotgun (WGS) entry which is preliminary data.</text>
</comment>
<dbReference type="Pfam" id="PF00734">
    <property type="entry name" value="CBM_1"/>
    <property type="match status" value="1"/>
</dbReference>
<keyword evidence="8" id="KW-0119">Carbohydrate metabolism</keyword>
<dbReference type="PROSITE" id="PS51164">
    <property type="entry name" value="CBM1_2"/>
    <property type="match status" value="1"/>
</dbReference>
<keyword evidence="5 11" id="KW-0136">Cellulose degradation</keyword>
<proteinExistence type="inferred from homology"/>
<feature type="signal peptide" evidence="13">
    <location>
        <begin position="1"/>
        <end position="17"/>
    </location>
</feature>
<evidence type="ECO:0000256" key="11">
    <source>
        <dbReference type="RuleBase" id="RU361164"/>
    </source>
</evidence>
<keyword evidence="10 11" id="KW-0624">Polysaccharide degradation</keyword>
<dbReference type="EMBL" id="MU839828">
    <property type="protein sequence ID" value="KAK1759220.1"/>
    <property type="molecule type" value="Genomic_DNA"/>
</dbReference>
<evidence type="ECO:0000256" key="5">
    <source>
        <dbReference type="ARBA" id="ARBA00023001"/>
    </source>
</evidence>
<dbReference type="GO" id="GO:0030245">
    <property type="term" value="P:cellulose catabolic process"/>
    <property type="evidence" value="ECO:0007669"/>
    <property type="project" value="UniProtKB-KW"/>
</dbReference>
<dbReference type="GO" id="GO:0016162">
    <property type="term" value="F:cellulose 1,4-beta-cellobiosidase activity"/>
    <property type="evidence" value="ECO:0007669"/>
    <property type="project" value="UniProtKB-EC"/>
</dbReference>
<dbReference type="InterPro" id="IPR000254">
    <property type="entry name" value="CBD"/>
</dbReference>
<evidence type="ECO:0000256" key="9">
    <source>
        <dbReference type="ARBA" id="ARBA00023295"/>
    </source>
</evidence>
<comment type="similarity">
    <text evidence="2 11">Belongs to the glycosyl hydrolase 7 (cellulase C) family.</text>
</comment>
<gene>
    <name evidence="15" type="ORF">QBC47DRAFT_292638</name>
</gene>
<dbReference type="InterPro" id="IPR037019">
    <property type="entry name" value="Glyco_hydro_7_sf"/>
</dbReference>
<feature type="region of interest" description="Disordered" evidence="12">
    <location>
        <begin position="454"/>
        <end position="503"/>
    </location>
</feature>
<keyword evidence="4 11" id="KW-0378">Hydrolase</keyword>
<dbReference type="InterPro" id="IPR001722">
    <property type="entry name" value="Glyco_hydro_7"/>
</dbReference>
<dbReference type="Gene3D" id="2.70.100.10">
    <property type="entry name" value="Glycoside hydrolase, family 7, domain"/>
    <property type="match status" value="1"/>
</dbReference>
<dbReference type="Proteomes" id="UP001239445">
    <property type="component" value="Unassembled WGS sequence"/>
</dbReference>
<dbReference type="PANTHER" id="PTHR33753">
    <property type="entry name" value="1,4-BETA-D-GLUCAN CELLOBIOHYDROLASE B"/>
    <property type="match status" value="1"/>
</dbReference>
<dbReference type="PROSITE" id="PS00562">
    <property type="entry name" value="CBM1_1"/>
    <property type="match status" value="1"/>
</dbReference>
<evidence type="ECO:0000256" key="13">
    <source>
        <dbReference type="SAM" id="SignalP"/>
    </source>
</evidence>
<keyword evidence="7" id="KW-0325">Glycoprotein</keyword>
<evidence type="ECO:0000256" key="3">
    <source>
        <dbReference type="ARBA" id="ARBA00022729"/>
    </source>
</evidence>
<evidence type="ECO:0000256" key="12">
    <source>
        <dbReference type="SAM" id="MobiDB-lite"/>
    </source>
</evidence>
<evidence type="ECO:0000256" key="10">
    <source>
        <dbReference type="ARBA" id="ARBA00023326"/>
    </source>
</evidence>
<feature type="domain" description="CBM1" evidence="14">
    <location>
        <begin position="499"/>
        <end position="535"/>
    </location>
</feature>
<keyword evidence="16" id="KW-1185">Reference proteome</keyword>
<evidence type="ECO:0000259" key="14">
    <source>
        <dbReference type="PROSITE" id="PS51164"/>
    </source>
</evidence>
<evidence type="ECO:0000256" key="6">
    <source>
        <dbReference type="ARBA" id="ARBA00023157"/>
    </source>
</evidence>
<dbReference type="AlphaFoldDB" id="A0AAJ0BJQ6"/>
<keyword evidence="9 11" id="KW-0326">Glycosidase</keyword>
<feature type="chain" id="PRO_5042555818" description="Glucanase" evidence="13">
    <location>
        <begin position="18"/>
        <end position="535"/>
    </location>
</feature>
<dbReference type="PANTHER" id="PTHR33753:SF2">
    <property type="entry name" value="GLYCOSIDE HYDROLASE FAMILY 7 PROTEIN"/>
    <property type="match status" value="1"/>
</dbReference>
<dbReference type="SUPFAM" id="SSF57180">
    <property type="entry name" value="Cellulose-binding domain"/>
    <property type="match status" value="1"/>
</dbReference>
<reference evidence="15" key="1">
    <citation type="submission" date="2023-06" db="EMBL/GenBank/DDBJ databases">
        <title>Genome-scale phylogeny and comparative genomics of the fungal order Sordariales.</title>
        <authorList>
            <consortium name="Lawrence Berkeley National Laboratory"/>
            <person name="Hensen N."/>
            <person name="Bonometti L."/>
            <person name="Westerberg I."/>
            <person name="Brannstrom I.O."/>
            <person name="Guillou S."/>
            <person name="Cros-Aarteil S."/>
            <person name="Calhoun S."/>
            <person name="Haridas S."/>
            <person name="Kuo A."/>
            <person name="Mondo S."/>
            <person name="Pangilinan J."/>
            <person name="Riley R."/>
            <person name="Labutti K."/>
            <person name="Andreopoulos B."/>
            <person name="Lipzen A."/>
            <person name="Chen C."/>
            <person name="Yanf M."/>
            <person name="Daum C."/>
            <person name="Ng V."/>
            <person name="Clum A."/>
            <person name="Steindorff A."/>
            <person name="Ohm R."/>
            <person name="Martin F."/>
            <person name="Silar P."/>
            <person name="Natvig D."/>
            <person name="Lalanne C."/>
            <person name="Gautier V."/>
            <person name="Ament-Velasquez S.L."/>
            <person name="Kruys A."/>
            <person name="Hutchinson M.I."/>
            <person name="Powell A.J."/>
            <person name="Barry K."/>
            <person name="Miller A.N."/>
            <person name="Grigoriev I.V."/>
            <person name="Debuchy R."/>
            <person name="Gladieux P."/>
            <person name="Thoren M.H."/>
            <person name="Johannesson H."/>
        </authorList>
    </citation>
    <scope>NUCLEOTIDE SEQUENCE</scope>
    <source>
        <strain evidence="15">PSN4</strain>
    </source>
</reference>
<evidence type="ECO:0000256" key="7">
    <source>
        <dbReference type="ARBA" id="ARBA00023180"/>
    </source>
</evidence>
<dbReference type="SMART" id="SM00236">
    <property type="entry name" value="fCBD"/>
    <property type="match status" value="1"/>
</dbReference>
<name>A0AAJ0BJQ6_9PEZI</name>
<evidence type="ECO:0000256" key="2">
    <source>
        <dbReference type="ARBA" id="ARBA00006044"/>
    </source>
</evidence>
<dbReference type="GO" id="GO:0030248">
    <property type="term" value="F:cellulose binding"/>
    <property type="evidence" value="ECO:0007669"/>
    <property type="project" value="InterPro"/>
</dbReference>
<dbReference type="GO" id="GO:0005576">
    <property type="term" value="C:extracellular region"/>
    <property type="evidence" value="ECO:0007669"/>
    <property type="project" value="InterPro"/>
</dbReference>
<evidence type="ECO:0000313" key="16">
    <source>
        <dbReference type="Proteomes" id="UP001239445"/>
    </source>
</evidence>
<dbReference type="EC" id="3.2.1.-" evidence="11"/>
<dbReference type="SUPFAM" id="SSF49899">
    <property type="entry name" value="Concanavalin A-like lectins/glucanases"/>
    <property type="match status" value="1"/>
</dbReference>
<dbReference type="Pfam" id="PF00840">
    <property type="entry name" value="Glyco_hydro_7"/>
    <property type="match status" value="1"/>
</dbReference>